<evidence type="ECO:0000313" key="3">
    <source>
        <dbReference type="Proteomes" id="UP000282674"/>
    </source>
</evidence>
<proteinExistence type="predicted"/>
<evidence type="ECO:0000256" key="1">
    <source>
        <dbReference type="SAM" id="MobiDB-lite"/>
    </source>
</evidence>
<name>A0A3M2MFG3_9ACTN</name>
<organism evidence="2 3">
    <name type="scientific">Actinomadura harenae</name>
    <dbReference type="NCBI Taxonomy" id="2483351"/>
    <lineage>
        <taxon>Bacteria</taxon>
        <taxon>Bacillati</taxon>
        <taxon>Actinomycetota</taxon>
        <taxon>Actinomycetes</taxon>
        <taxon>Streptosporangiales</taxon>
        <taxon>Thermomonosporaceae</taxon>
        <taxon>Actinomadura</taxon>
    </lineage>
</organism>
<evidence type="ECO:0000313" key="2">
    <source>
        <dbReference type="EMBL" id="RMI47613.1"/>
    </source>
</evidence>
<protein>
    <submittedName>
        <fullName evidence="2">Uncharacterized protein</fullName>
    </submittedName>
</protein>
<gene>
    <name evidence="2" type="ORF">EBO15_01545</name>
</gene>
<comment type="caution">
    <text evidence="2">The sequence shown here is derived from an EMBL/GenBank/DDBJ whole genome shotgun (WGS) entry which is preliminary data.</text>
</comment>
<accession>A0A3M2MFG3</accession>
<reference evidence="2 3" key="1">
    <citation type="submission" date="2018-10" db="EMBL/GenBank/DDBJ databases">
        <title>Isolation from soil.</title>
        <authorList>
            <person name="Hu J."/>
        </authorList>
    </citation>
    <scope>NUCLEOTIDE SEQUENCE [LARGE SCALE GENOMIC DNA]</scope>
    <source>
        <strain evidence="2 3">NEAU-Ht49</strain>
    </source>
</reference>
<sequence length="94" mass="9826">MGDDPDTTTAGTISVPAAPVPDSETVPQTRYQPGACTVYRVGDAADQPEYESSSTVSHGTFVWAFFVAVPVAARRARKDGPPSRNANACAIVLS</sequence>
<dbReference type="AlphaFoldDB" id="A0A3M2MFG3"/>
<dbReference type="EMBL" id="RFFG01000002">
    <property type="protein sequence ID" value="RMI47613.1"/>
    <property type="molecule type" value="Genomic_DNA"/>
</dbReference>
<feature type="region of interest" description="Disordered" evidence="1">
    <location>
        <begin position="1"/>
        <end position="29"/>
    </location>
</feature>
<keyword evidence="3" id="KW-1185">Reference proteome</keyword>
<dbReference type="Proteomes" id="UP000282674">
    <property type="component" value="Unassembled WGS sequence"/>
</dbReference>